<dbReference type="KEGG" id="pgb:H744_2c2510"/>
<evidence type="ECO:0000256" key="2">
    <source>
        <dbReference type="ARBA" id="ARBA00023125"/>
    </source>
</evidence>
<evidence type="ECO:0000256" key="4">
    <source>
        <dbReference type="ARBA" id="ARBA00040379"/>
    </source>
</evidence>
<dbReference type="GO" id="GO:0003677">
    <property type="term" value="F:DNA binding"/>
    <property type="evidence" value="ECO:0007669"/>
    <property type="project" value="UniProtKB-KW"/>
</dbReference>
<proteinExistence type="predicted"/>
<dbReference type="Proteomes" id="UP000032303">
    <property type="component" value="Chromosome 2"/>
</dbReference>
<dbReference type="STRING" id="658445.H744_2c2510"/>
<dbReference type="InterPro" id="IPR036388">
    <property type="entry name" value="WH-like_DNA-bd_sf"/>
</dbReference>
<dbReference type="GO" id="GO:0045892">
    <property type="term" value="P:negative regulation of DNA-templated transcription"/>
    <property type="evidence" value="ECO:0007669"/>
    <property type="project" value="TreeGrafter"/>
</dbReference>
<dbReference type="InterPro" id="IPR050707">
    <property type="entry name" value="HTH_MetabolicPath_Reg"/>
</dbReference>
<dbReference type="PATRIC" id="fig|658445.3.peg.4524"/>
<dbReference type="PANTHER" id="PTHR30136:SF24">
    <property type="entry name" value="HTH-TYPE TRANSCRIPTIONAL REPRESSOR ALLR"/>
    <property type="match status" value="1"/>
</dbReference>
<keyword evidence="1" id="KW-0805">Transcription regulation</keyword>
<dbReference type="InterPro" id="IPR036390">
    <property type="entry name" value="WH_DNA-bd_sf"/>
</dbReference>
<protein>
    <recommendedName>
        <fullName evidence="4">HTH-type transcriptional repressor AllR</fullName>
    </recommendedName>
    <alternativeName>
        <fullName evidence="5">Negative regulator of allantoin and glyoxylate utilization operons</fullName>
    </alternativeName>
</protein>
<dbReference type="InterPro" id="IPR005471">
    <property type="entry name" value="Tscrpt_reg_IclR_N"/>
</dbReference>
<dbReference type="SUPFAM" id="SSF55781">
    <property type="entry name" value="GAF domain-like"/>
    <property type="match status" value="1"/>
</dbReference>
<dbReference type="InterPro" id="IPR011991">
    <property type="entry name" value="ArsR-like_HTH"/>
</dbReference>
<evidence type="ECO:0000313" key="9">
    <source>
        <dbReference type="Proteomes" id="UP000032303"/>
    </source>
</evidence>
<reference evidence="8 9" key="1">
    <citation type="submission" date="2013-05" db="EMBL/GenBank/DDBJ databases">
        <title>Complete genome sequence of the lipase-producing bacterium Photobacterium gaetbulicola Gung47.</title>
        <authorList>
            <person name="Kim Y.-O."/>
        </authorList>
    </citation>
    <scope>NUCLEOTIDE SEQUENCE [LARGE SCALE GENOMIC DNA]</scope>
    <source>
        <strain evidence="8 9">Gung47</strain>
    </source>
</reference>
<dbReference type="HOGENOM" id="CLU_062618_4_4_6"/>
<accession>A0A0C5WBZ7</accession>
<evidence type="ECO:0000256" key="5">
    <source>
        <dbReference type="ARBA" id="ARBA00042627"/>
    </source>
</evidence>
<keyword evidence="9" id="KW-1185">Reference proteome</keyword>
<gene>
    <name evidence="8" type="ORF">H744_2c2510</name>
</gene>
<name>A0A0C5WBZ7_9GAMM</name>
<keyword evidence="3" id="KW-0804">Transcription</keyword>
<dbReference type="CDD" id="cd00090">
    <property type="entry name" value="HTH_ARSR"/>
    <property type="match status" value="1"/>
</dbReference>
<feature type="domain" description="HTH iclR-type" evidence="6">
    <location>
        <begin position="20"/>
        <end position="82"/>
    </location>
</feature>
<dbReference type="InterPro" id="IPR029016">
    <property type="entry name" value="GAF-like_dom_sf"/>
</dbReference>
<dbReference type="EMBL" id="CP005974">
    <property type="protein sequence ID" value="AJR09166.1"/>
    <property type="molecule type" value="Genomic_DNA"/>
</dbReference>
<dbReference type="GO" id="GO:0003700">
    <property type="term" value="F:DNA-binding transcription factor activity"/>
    <property type="evidence" value="ECO:0007669"/>
    <property type="project" value="TreeGrafter"/>
</dbReference>
<dbReference type="Pfam" id="PF01614">
    <property type="entry name" value="IclR_C"/>
    <property type="match status" value="1"/>
</dbReference>
<evidence type="ECO:0000313" key="8">
    <source>
        <dbReference type="EMBL" id="AJR09166.1"/>
    </source>
</evidence>
<evidence type="ECO:0000259" key="6">
    <source>
        <dbReference type="PROSITE" id="PS51077"/>
    </source>
</evidence>
<dbReference type="SUPFAM" id="SSF46785">
    <property type="entry name" value="Winged helix' DNA-binding domain"/>
    <property type="match status" value="1"/>
</dbReference>
<dbReference type="PROSITE" id="PS51078">
    <property type="entry name" value="ICLR_ED"/>
    <property type="match status" value="1"/>
</dbReference>
<feature type="domain" description="IclR-ED" evidence="7">
    <location>
        <begin position="83"/>
        <end position="257"/>
    </location>
</feature>
<dbReference type="SMART" id="SM00346">
    <property type="entry name" value="HTH_ICLR"/>
    <property type="match status" value="1"/>
</dbReference>
<evidence type="ECO:0000256" key="3">
    <source>
        <dbReference type="ARBA" id="ARBA00023163"/>
    </source>
</evidence>
<dbReference type="Gene3D" id="3.30.450.40">
    <property type="match status" value="1"/>
</dbReference>
<dbReference type="AlphaFoldDB" id="A0A0C5WBZ7"/>
<dbReference type="InterPro" id="IPR014757">
    <property type="entry name" value="Tscrpt_reg_IclR_C"/>
</dbReference>
<evidence type="ECO:0000256" key="1">
    <source>
        <dbReference type="ARBA" id="ARBA00023015"/>
    </source>
</evidence>
<keyword evidence="2" id="KW-0238">DNA-binding</keyword>
<dbReference type="PANTHER" id="PTHR30136">
    <property type="entry name" value="HELIX-TURN-HELIX TRANSCRIPTIONAL REGULATOR, ICLR FAMILY"/>
    <property type="match status" value="1"/>
</dbReference>
<dbReference type="Gene3D" id="1.10.10.10">
    <property type="entry name" value="Winged helix-like DNA-binding domain superfamily/Winged helix DNA-binding domain"/>
    <property type="match status" value="1"/>
</dbReference>
<organism evidence="8 9">
    <name type="scientific">Photobacterium gaetbulicola Gung47</name>
    <dbReference type="NCBI Taxonomy" id="658445"/>
    <lineage>
        <taxon>Bacteria</taxon>
        <taxon>Pseudomonadati</taxon>
        <taxon>Pseudomonadota</taxon>
        <taxon>Gammaproteobacteria</taxon>
        <taxon>Vibrionales</taxon>
        <taxon>Vibrionaceae</taxon>
        <taxon>Photobacterium</taxon>
    </lineage>
</organism>
<dbReference type="PROSITE" id="PS51077">
    <property type="entry name" value="HTH_ICLR"/>
    <property type="match status" value="1"/>
</dbReference>
<evidence type="ECO:0000259" key="7">
    <source>
        <dbReference type="PROSITE" id="PS51078"/>
    </source>
</evidence>
<sequence>MSPNQMKPTGNALKTDKYKLNANEKLLQVLMHIASANEPVTAQALSEQTGMPQSSVYRYLVILKNWNLIEESPRQSCYSIGPAALQLLRNFQQFSPLSSGVHQVLKRVQQQTGEMAAYLVPVGFRALCTARVDSPHALRCAYEEGQSQPLIRGASAKVILAHLPEQRVMATLHHFGITEPDAISHWLQDLAQIKKDGYAISTSEYDVGVSGVSAPVFTGNKIVGAVSVMAPQERVQKSKNAIIFSVLQAARVLPPDL</sequence>
<dbReference type="Pfam" id="PF09339">
    <property type="entry name" value="HTH_IclR"/>
    <property type="match status" value="1"/>
</dbReference>